<proteinExistence type="predicted"/>
<dbReference type="EMBL" id="CAUOFW020001992">
    <property type="protein sequence ID" value="CAK9150188.1"/>
    <property type="molecule type" value="Genomic_DNA"/>
</dbReference>
<accession>A0ABC8RZV8</accession>
<organism evidence="2 3">
    <name type="scientific">Ilex paraguariensis</name>
    <name type="common">yerba mate</name>
    <dbReference type="NCBI Taxonomy" id="185542"/>
    <lineage>
        <taxon>Eukaryota</taxon>
        <taxon>Viridiplantae</taxon>
        <taxon>Streptophyta</taxon>
        <taxon>Embryophyta</taxon>
        <taxon>Tracheophyta</taxon>
        <taxon>Spermatophyta</taxon>
        <taxon>Magnoliopsida</taxon>
        <taxon>eudicotyledons</taxon>
        <taxon>Gunneridae</taxon>
        <taxon>Pentapetalae</taxon>
        <taxon>asterids</taxon>
        <taxon>campanulids</taxon>
        <taxon>Aquifoliales</taxon>
        <taxon>Aquifoliaceae</taxon>
        <taxon>Ilex</taxon>
    </lineage>
</organism>
<evidence type="ECO:0000256" key="1">
    <source>
        <dbReference type="SAM" id="MobiDB-lite"/>
    </source>
</evidence>
<feature type="compositionally biased region" description="Gly residues" evidence="1">
    <location>
        <begin position="43"/>
        <end position="52"/>
    </location>
</feature>
<sequence length="52" mass="4823">SRVAGGTHGAGSRVASCVQGAAGDALDEVGDGASYKASMGDVRGVGGGTRGS</sequence>
<reference evidence="2 3" key="1">
    <citation type="submission" date="2024-02" db="EMBL/GenBank/DDBJ databases">
        <authorList>
            <person name="Vignale AGUSTIN F."/>
            <person name="Sosa J E."/>
            <person name="Modenutti C."/>
        </authorList>
    </citation>
    <scope>NUCLEOTIDE SEQUENCE [LARGE SCALE GENOMIC DNA]</scope>
</reference>
<comment type="caution">
    <text evidence="2">The sequence shown here is derived from an EMBL/GenBank/DDBJ whole genome shotgun (WGS) entry which is preliminary data.</text>
</comment>
<evidence type="ECO:0000313" key="2">
    <source>
        <dbReference type="EMBL" id="CAK9150188.1"/>
    </source>
</evidence>
<feature type="region of interest" description="Disordered" evidence="1">
    <location>
        <begin position="29"/>
        <end position="52"/>
    </location>
</feature>
<keyword evidence="3" id="KW-1185">Reference proteome</keyword>
<evidence type="ECO:0000313" key="3">
    <source>
        <dbReference type="Proteomes" id="UP001642360"/>
    </source>
</evidence>
<name>A0ABC8RZV8_9AQUA</name>
<dbReference type="AlphaFoldDB" id="A0ABC8RZV8"/>
<dbReference type="Proteomes" id="UP001642360">
    <property type="component" value="Unassembled WGS sequence"/>
</dbReference>
<feature type="non-terminal residue" evidence="2">
    <location>
        <position position="1"/>
    </location>
</feature>
<gene>
    <name evidence="2" type="ORF">ILEXP_LOCUS18310</name>
</gene>
<protein>
    <submittedName>
        <fullName evidence="2">Uncharacterized protein</fullName>
    </submittedName>
</protein>